<dbReference type="EMBL" id="QZJW01000055">
    <property type="protein sequence ID" value="RJO60117.1"/>
    <property type="molecule type" value="Genomic_DNA"/>
</dbReference>
<feature type="transmembrane region" description="Helical" evidence="1">
    <location>
        <begin position="20"/>
        <end position="38"/>
    </location>
</feature>
<feature type="transmembrane region" description="Helical" evidence="1">
    <location>
        <begin position="50"/>
        <end position="68"/>
    </location>
</feature>
<dbReference type="AlphaFoldDB" id="A0A419DAI8"/>
<reference evidence="2 3" key="1">
    <citation type="journal article" date="2017" name="ISME J.">
        <title>Energy and carbon metabolisms in a deep terrestrial subsurface fluid microbial community.</title>
        <authorList>
            <person name="Momper L."/>
            <person name="Jungbluth S.P."/>
            <person name="Lee M.D."/>
            <person name="Amend J.P."/>
        </authorList>
    </citation>
    <scope>NUCLEOTIDE SEQUENCE [LARGE SCALE GENOMIC DNA]</scope>
    <source>
        <strain evidence="2">SURF_29</strain>
    </source>
</reference>
<feature type="transmembrane region" description="Helical" evidence="1">
    <location>
        <begin position="114"/>
        <end position="131"/>
    </location>
</feature>
<evidence type="ECO:0000313" key="2">
    <source>
        <dbReference type="EMBL" id="RJO60117.1"/>
    </source>
</evidence>
<dbReference type="Proteomes" id="UP000285655">
    <property type="component" value="Unassembled WGS sequence"/>
</dbReference>
<evidence type="ECO:0000256" key="1">
    <source>
        <dbReference type="SAM" id="Phobius"/>
    </source>
</evidence>
<protein>
    <submittedName>
        <fullName evidence="2">Uncharacterized protein</fullName>
    </submittedName>
</protein>
<feature type="transmembrane region" description="Helical" evidence="1">
    <location>
        <begin position="80"/>
        <end position="108"/>
    </location>
</feature>
<keyword evidence="1" id="KW-1133">Transmembrane helix</keyword>
<name>A0A419DAI8_9BACT</name>
<accession>A0A419DAI8</accession>
<keyword evidence="1" id="KW-0472">Membrane</keyword>
<feature type="transmembrane region" description="Helical" evidence="1">
    <location>
        <begin position="143"/>
        <end position="163"/>
    </location>
</feature>
<comment type="caution">
    <text evidence="2">The sequence shown here is derived from an EMBL/GenBank/DDBJ whole genome shotgun (WGS) entry which is preliminary data.</text>
</comment>
<sequence>MGYIWNMTADETKRVPDIRVHMNIAYLHITFTVFILLITLAPELLGDKPILSIQIVLAIPLLFSSIFARSRSVYIGKDTVVWNTYGFICFLIAYALLVNSVGILLSIFANHNTASIFLLANILLAGIYSLLEVREKKERLKERVWKDGLFVIILILLGLFPVLGVY</sequence>
<proteinExistence type="predicted"/>
<organism evidence="2 3">
    <name type="scientific">candidate division WS5 bacterium</name>
    <dbReference type="NCBI Taxonomy" id="2093353"/>
    <lineage>
        <taxon>Bacteria</taxon>
        <taxon>candidate division WS5</taxon>
    </lineage>
</organism>
<gene>
    <name evidence="2" type="ORF">C4544_07210</name>
</gene>
<evidence type="ECO:0000313" key="3">
    <source>
        <dbReference type="Proteomes" id="UP000285655"/>
    </source>
</evidence>
<keyword evidence="1" id="KW-0812">Transmembrane</keyword>